<feature type="compositionally biased region" description="Low complexity" evidence="5">
    <location>
        <begin position="282"/>
        <end position="293"/>
    </location>
</feature>
<protein>
    <recommendedName>
        <fullName evidence="6">NlpC/P60 domain-containing protein</fullName>
    </recommendedName>
</protein>
<dbReference type="PANTHER" id="PTHR47359">
    <property type="entry name" value="PEPTIDOGLYCAN DL-ENDOPEPTIDASE CWLO"/>
    <property type="match status" value="1"/>
</dbReference>
<feature type="region of interest" description="Disordered" evidence="5">
    <location>
        <begin position="319"/>
        <end position="356"/>
    </location>
</feature>
<dbReference type="PANTHER" id="PTHR47359:SF3">
    <property type="entry name" value="NLP_P60 DOMAIN-CONTAINING PROTEIN-RELATED"/>
    <property type="match status" value="1"/>
</dbReference>
<keyword evidence="3" id="KW-0378">Hydrolase</keyword>
<evidence type="ECO:0000256" key="5">
    <source>
        <dbReference type="SAM" id="MobiDB-lite"/>
    </source>
</evidence>
<reference evidence="8" key="1">
    <citation type="journal article" date="2019" name="Int. J. Syst. Evol. Microbiol.">
        <title>The Global Catalogue of Microorganisms (GCM) 10K type strain sequencing project: providing services to taxonomists for standard genome sequencing and annotation.</title>
        <authorList>
            <consortium name="The Broad Institute Genomics Platform"/>
            <consortium name="The Broad Institute Genome Sequencing Center for Infectious Disease"/>
            <person name="Wu L."/>
            <person name="Ma J."/>
        </authorList>
    </citation>
    <scope>NUCLEOTIDE SEQUENCE [LARGE SCALE GENOMIC DNA]</scope>
    <source>
        <strain evidence="8">JCM 17933</strain>
    </source>
</reference>
<keyword evidence="8" id="KW-1185">Reference proteome</keyword>
<dbReference type="InterPro" id="IPR000064">
    <property type="entry name" value="NLP_P60_dom"/>
</dbReference>
<dbReference type="EMBL" id="BAABHF010000022">
    <property type="protein sequence ID" value="GAA4496822.1"/>
    <property type="molecule type" value="Genomic_DNA"/>
</dbReference>
<evidence type="ECO:0000259" key="6">
    <source>
        <dbReference type="PROSITE" id="PS51935"/>
    </source>
</evidence>
<dbReference type="SUPFAM" id="SSF54001">
    <property type="entry name" value="Cysteine proteinases"/>
    <property type="match status" value="1"/>
</dbReference>
<comment type="caution">
    <text evidence="7">The sequence shown here is derived from an EMBL/GenBank/DDBJ whole genome shotgun (WGS) entry which is preliminary data.</text>
</comment>
<feature type="compositionally biased region" description="Basic residues" evidence="5">
    <location>
        <begin position="337"/>
        <end position="348"/>
    </location>
</feature>
<comment type="similarity">
    <text evidence="1">Belongs to the peptidase C40 family.</text>
</comment>
<dbReference type="Gene3D" id="3.90.1720.10">
    <property type="entry name" value="endopeptidase domain like (from Nostoc punctiforme)"/>
    <property type="match status" value="1"/>
</dbReference>
<proteinExistence type="inferred from homology"/>
<name>A0ABP8Q2Y9_9ACTN</name>
<feature type="compositionally biased region" description="Basic and acidic residues" evidence="5">
    <location>
        <begin position="377"/>
        <end position="392"/>
    </location>
</feature>
<feature type="compositionally biased region" description="Basic and acidic residues" evidence="5">
    <location>
        <begin position="428"/>
        <end position="441"/>
    </location>
</feature>
<evidence type="ECO:0000256" key="2">
    <source>
        <dbReference type="ARBA" id="ARBA00022670"/>
    </source>
</evidence>
<feature type="region of interest" description="Disordered" evidence="5">
    <location>
        <begin position="370"/>
        <end position="441"/>
    </location>
</feature>
<keyword evidence="4" id="KW-0788">Thiol protease</keyword>
<dbReference type="InterPro" id="IPR051794">
    <property type="entry name" value="PG_Endopeptidase_C40"/>
</dbReference>
<feature type="region of interest" description="Disordered" evidence="5">
    <location>
        <begin position="274"/>
        <end position="302"/>
    </location>
</feature>
<dbReference type="Proteomes" id="UP001500503">
    <property type="component" value="Unassembled WGS sequence"/>
</dbReference>
<gene>
    <name evidence="7" type="ORF">GCM10023191_039430</name>
</gene>
<organism evidence="7 8">
    <name type="scientific">Actinoallomurus oryzae</name>
    <dbReference type="NCBI Taxonomy" id="502180"/>
    <lineage>
        <taxon>Bacteria</taxon>
        <taxon>Bacillati</taxon>
        <taxon>Actinomycetota</taxon>
        <taxon>Actinomycetes</taxon>
        <taxon>Streptosporangiales</taxon>
        <taxon>Thermomonosporaceae</taxon>
        <taxon>Actinoallomurus</taxon>
    </lineage>
</organism>
<keyword evidence="2" id="KW-0645">Protease</keyword>
<evidence type="ECO:0000256" key="4">
    <source>
        <dbReference type="ARBA" id="ARBA00022807"/>
    </source>
</evidence>
<dbReference type="PROSITE" id="PS51935">
    <property type="entry name" value="NLPC_P60"/>
    <property type="match status" value="1"/>
</dbReference>
<feature type="domain" description="NlpC/P60" evidence="6">
    <location>
        <begin position="150"/>
        <end position="277"/>
    </location>
</feature>
<evidence type="ECO:0000313" key="7">
    <source>
        <dbReference type="EMBL" id="GAA4496822.1"/>
    </source>
</evidence>
<sequence>MSRRVSHASGRLSAGVRVLASAVRRLAVLLRPTPHTLLWPVVAAVACTLLTAGGPRSDVIQMVTPAKTPNRPASAHPATREPAELTKVRSALRAMRAVQRELAGVPGASSDVYDRATGELARLERTLTAQPAGPAEDVSQPAASADAVRARISRKVLAFARAQIGKPYIYGGVGPRGFDCSGLTMEAYRAAGIKIPRTSDVQYFHTHHIARGKERPGDLVFFNYHRGMTGPGHVGIVLDPARHTMIVAPHTGTTVKIQNYLAVGRVDGLVGFTRPGHGGAGKAPASPAPAGHPNSRDDRPKTVRGTAVTPIVTAARVTHTPTRTPHAHPHPAAERHPAKKTTTKKKTVLKAAVKRPAAQETVIRASRSAPLVSWPESSDRRGERTGENHAATRDAGCGAARHRSGADGRGVRLHGGVGQRATGAHATRHTDQRDGRHDAGE</sequence>
<dbReference type="RefSeq" id="WP_345465647.1">
    <property type="nucleotide sequence ID" value="NZ_BAABHF010000022.1"/>
</dbReference>
<evidence type="ECO:0000313" key="8">
    <source>
        <dbReference type="Proteomes" id="UP001500503"/>
    </source>
</evidence>
<dbReference type="InterPro" id="IPR038765">
    <property type="entry name" value="Papain-like_cys_pep_sf"/>
</dbReference>
<dbReference type="Pfam" id="PF00877">
    <property type="entry name" value="NLPC_P60"/>
    <property type="match status" value="1"/>
</dbReference>
<evidence type="ECO:0000256" key="1">
    <source>
        <dbReference type="ARBA" id="ARBA00007074"/>
    </source>
</evidence>
<evidence type="ECO:0000256" key="3">
    <source>
        <dbReference type="ARBA" id="ARBA00022801"/>
    </source>
</evidence>
<accession>A0ABP8Q2Y9</accession>